<keyword evidence="2" id="KW-1185">Reference proteome</keyword>
<dbReference type="SUPFAM" id="SSF53335">
    <property type="entry name" value="S-adenosyl-L-methionine-dependent methyltransferases"/>
    <property type="match status" value="1"/>
</dbReference>
<evidence type="ECO:0000313" key="2">
    <source>
        <dbReference type="Proteomes" id="UP000001036"/>
    </source>
</evidence>
<dbReference type="InterPro" id="IPR029063">
    <property type="entry name" value="SAM-dependent_MTases_sf"/>
</dbReference>
<sequence>MNSASENDLIVSTFYDSFGDSLVDSSNFSNDIESYLVLEDKMVNSILGNGNYSCLVEVGCMEGRSIYLAESHQISYCGIDIVKRYIEKANIAIRESKIEKHGHAKLLSAYDLNFDTVPELLNKSCLVYFPFNCFGNIPDFKRIKNVICNLNADIFISTYQTNACAHRARSDYYKKSGYSEIQCNFTDEGVRFSSKENLNTIAYELNFLLESLNVNSRKVTIYDEGKIFRGIYIQAPSSITPDFKV</sequence>
<name>B3PIQ9_CELJU</name>
<evidence type="ECO:0000313" key="1">
    <source>
        <dbReference type="EMBL" id="ACE83331.1"/>
    </source>
</evidence>
<reference evidence="1 2" key="1">
    <citation type="journal article" date="2008" name="J. Bacteriol.">
        <title>Insights into plant cell wall degradation from the genome sequence of the soil bacterium Cellvibrio japonicus.</title>
        <authorList>
            <person name="Deboy R.T."/>
            <person name="Mongodin E.F."/>
            <person name="Fouts D.E."/>
            <person name="Tailford L.E."/>
            <person name="Khouri H."/>
            <person name="Emerson J.B."/>
            <person name="Mohamoud Y."/>
            <person name="Watkins K."/>
            <person name="Henrissat B."/>
            <person name="Gilbert H.J."/>
            <person name="Nelson K.E."/>
        </authorList>
    </citation>
    <scope>NUCLEOTIDE SEQUENCE [LARGE SCALE GENOMIC DNA]</scope>
    <source>
        <strain evidence="1 2">Ueda107</strain>
    </source>
</reference>
<protein>
    <submittedName>
        <fullName evidence="1">Conserved domain protein</fullName>
    </submittedName>
</protein>
<dbReference type="HOGENOM" id="CLU_1132010_0_0_6"/>
<dbReference type="OrthoDB" id="6636149at2"/>
<dbReference type="KEGG" id="cja:CJA_3791"/>
<dbReference type="EMBL" id="CP000934">
    <property type="protein sequence ID" value="ACE83331.1"/>
    <property type="molecule type" value="Genomic_DNA"/>
</dbReference>
<dbReference type="eggNOG" id="COG2263">
    <property type="taxonomic scope" value="Bacteria"/>
</dbReference>
<dbReference type="Gene3D" id="3.40.50.150">
    <property type="entry name" value="Vaccinia Virus protein VP39"/>
    <property type="match status" value="1"/>
</dbReference>
<dbReference type="AlphaFoldDB" id="B3PIQ9"/>
<dbReference type="RefSeq" id="WP_012489356.1">
    <property type="nucleotide sequence ID" value="NC_010995.1"/>
</dbReference>
<dbReference type="STRING" id="498211.CJA_3791"/>
<accession>B3PIQ9</accession>
<organism evidence="1 2">
    <name type="scientific">Cellvibrio japonicus (strain Ueda107)</name>
    <name type="common">Pseudomonas fluorescens subsp. cellulosa</name>
    <dbReference type="NCBI Taxonomy" id="498211"/>
    <lineage>
        <taxon>Bacteria</taxon>
        <taxon>Pseudomonadati</taxon>
        <taxon>Pseudomonadota</taxon>
        <taxon>Gammaproteobacteria</taxon>
        <taxon>Cellvibrionales</taxon>
        <taxon>Cellvibrionaceae</taxon>
        <taxon>Cellvibrio</taxon>
    </lineage>
</organism>
<gene>
    <name evidence="1" type="ordered locus">CJA_3791</name>
</gene>
<proteinExistence type="predicted"/>
<dbReference type="Proteomes" id="UP000001036">
    <property type="component" value="Chromosome"/>
</dbReference>